<feature type="domain" description="SseB protein N-terminal" evidence="1">
    <location>
        <begin position="12"/>
        <end position="136"/>
    </location>
</feature>
<dbReference type="RefSeq" id="WP_075818973.1">
    <property type="nucleotide sequence ID" value="NZ_CAOUMU010000048.1"/>
</dbReference>
<evidence type="ECO:0000313" key="4">
    <source>
        <dbReference type="Proteomes" id="UP000186341"/>
    </source>
</evidence>
<reference evidence="3 4" key="1">
    <citation type="submission" date="2016-11" db="EMBL/GenBank/DDBJ databases">
        <title>Description of two novel members of the family Erysipelotrichaceae: Ileibacterium lipovorans gen. nov., sp. nov. and Dubosiella newyorkensis, gen. nov., sp. nov.</title>
        <authorList>
            <person name="Cox L.M."/>
            <person name="Sohn J."/>
            <person name="Tyrrell K.L."/>
            <person name="Citron D.M."/>
            <person name="Lawson P.A."/>
            <person name="Patel N.B."/>
            <person name="Iizumi T."/>
            <person name="Perez-Perez G.I."/>
            <person name="Goldstein E.J."/>
            <person name="Blaser M.J."/>
        </authorList>
    </citation>
    <scope>NUCLEOTIDE SEQUENCE [LARGE SCALE GENOMIC DNA]</scope>
    <source>
        <strain evidence="3 4">NYU-BL-A3</strain>
    </source>
</reference>
<keyword evidence="4" id="KW-1185">Reference proteome</keyword>
<dbReference type="GeneID" id="82202589"/>
<comment type="caution">
    <text evidence="3">The sequence shown here is derived from an EMBL/GenBank/DDBJ whole genome shotgun (WGS) entry which is preliminary data.</text>
</comment>
<dbReference type="Pfam" id="PF07179">
    <property type="entry name" value="SseB"/>
    <property type="match status" value="1"/>
</dbReference>
<sequence>MNNEFKNTSMQQAMSLLREEQTQENMLAAAEALLNTKVMIPARWDKEPQTDENGQLNFAPDTKISLMVISSDNGMRFFPAFTEMEEVKKFYKDNQVTCLILSLDQYLPFLTSAKDTMTGIVIDPKGINMPFKTDFLEGIRKANKQRLDQNTIHKGQKIHLKNVGKEAQNLEAALISTGFHEPAIRAIYLKERVDDPMHPEKSHWFIVVDSDRLDTGIFNRIGQTCRPAANGKDMEFMFADQKLGHDIASTSTAIYTRP</sequence>
<organism evidence="3 4">
    <name type="scientific">Ileibacterium valens</name>
    <dbReference type="NCBI Taxonomy" id="1862668"/>
    <lineage>
        <taxon>Bacteria</taxon>
        <taxon>Bacillati</taxon>
        <taxon>Bacillota</taxon>
        <taxon>Erysipelotrichia</taxon>
        <taxon>Erysipelotrichales</taxon>
        <taxon>Erysipelotrichaceae</taxon>
        <taxon>Ileibacterium</taxon>
    </lineage>
</organism>
<gene>
    <name evidence="3" type="ORF">BO222_05095</name>
</gene>
<evidence type="ECO:0008006" key="5">
    <source>
        <dbReference type="Google" id="ProtNLM"/>
    </source>
</evidence>
<evidence type="ECO:0000313" key="3">
    <source>
        <dbReference type="EMBL" id="OLU40403.1"/>
    </source>
</evidence>
<dbReference type="AlphaFoldDB" id="A0A1U7NGN3"/>
<feature type="domain" description="SseB protein C-terminal" evidence="2">
    <location>
        <begin position="152"/>
        <end position="257"/>
    </location>
</feature>
<protein>
    <recommendedName>
        <fullName evidence="5">Enhanced serine sensitivity protein SseB</fullName>
    </recommendedName>
</protein>
<dbReference type="EMBL" id="MPJW01000108">
    <property type="protein sequence ID" value="OLU40403.1"/>
    <property type="molecule type" value="Genomic_DNA"/>
</dbReference>
<dbReference type="OrthoDB" id="1639333at2"/>
<accession>A0A1U7NGN3</accession>
<name>A0A1U7NGN3_9FIRM</name>
<dbReference type="Proteomes" id="UP000186341">
    <property type="component" value="Unassembled WGS sequence"/>
</dbReference>
<dbReference type="Pfam" id="PF14581">
    <property type="entry name" value="SseB_C"/>
    <property type="match status" value="1"/>
</dbReference>
<proteinExistence type="predicted"/>
<evidence type="ECO:0000259" key="1">
    <source>
        <dbReference type="Pfam" id="PF07179"/>
    </source>
</evidence>
<dbReference type="InterPro" id="IPR027945">
    <property type="entry name" value="SseB_C"/>
</dbReference>
<evidence type="ECO:0000259" key="2">
    <source>
        <dbReference type="Pfam" id="PF14581"/>
    </source>
</evidence>
<dbReference type="InterPro" id="IPR009839">
    <property type="entry name" value="SseB_N"/>
</dbReference>